<dbReference type="GO" id="GO:0043766">
    <property type="term" value="F:Sep-tRNA:Cys-tRNA synthase activity"/>
    <property type="evidence" value="ECO:0007669"/>
    <property type="project" value="UniProtKB-EC"/>
</dbReference>
<evidence type="ECO:0000256" key="2">
    <source>
        <dbReference type="ARBA" id="ARBA00022679"/>
    </source>
</evidence>
<evidence type="ECO:0000256" key="1">
    <source>
        <dbReference type="ARBA" id="ARBA00001933"/>
    </source>
</evidence>
<dbReference type="InterPro" id="IPR015424">
    <property type="entry name" value="PyrdxlP-dep_Trfase"/>
</dbReference>
<gene>
    <name evidence="6" type="primary">pscS</name>
    <name evidence="6" type="ORF">P0O24_00870</name>
</gene>
<dbReference type="Proteomes" id="UP001215956">
    <property type="component" value="Unassembled WGS sequence"/>
</dbReference>
<keyword evidence="2 6" id="KW-0808">Transferase</keyword>
<name>A0ABT5XBQ6_9EURY</name>
<evidence type="ECO:0000256" key="4">
    <source>
        <dbReference type="ARBA" id="ARBA00022917"/>
    </source>
</evidence>
<dbReference type="InterPro" id="IPR013375">
    <property type="entry name" value="Sep_Cys-tRNA_synth_arc"/>
</dbReference>
<reference evidence="6 7" key="1">
    <citation type="submission" date="2023-03" db="EMBL/GenBank/DDBJ databases">
        <title>Whole genome sequencing of Methanotrichaceae archaeon M04Ac.</title>
        <authorList>
            <person name="Khomyakova M.A."/>
            <person name="Merkel A.Y."/>
            <person name="Slobodkin A.I."/>
        </authorList>
    </citation>
    <scope>NUCLEOTIDE SEQUENCE [LARGE SCALE GENOMIC DNA]</scope>
    <source>
        <strain evidence="6 7">M04Ac</strain>
    </source>
</reference>
<dbReference type="InterPro" id="IPR015422">
    <property type="entry name" value="PyrdxlP-dep_Trfase_small"/>
</dbReference>
<comment type="caution">
    <text evidence="6">The sequence shown here is derived from an EMBL/GenBank/DDBJ whole genome shotgun (WGS) entry which is preliminary data.</text>
</comment>
<dbReference type="RefSeq" id="WP_316967850.1">
    <property type="nucleotide sequence ID" value="NZ_JARFPL010000002.1"/>
</dbReference>
<evidence type="ECO:0000256" key="5">
    <source>
        <dbReference type="NCBIfam" id="TIGR02539"/>
    </source>
</evidence>
<dbReference type="Gene3D" id="3.40.640.10">
    <property type="entry name" value="Type I PLP-dependent aspartate aminotransferase-like (Major domain)"/>
    <property type="match status" value="1"/>
</dbReference>
<comment type="cofactor">
    <cofactor evidence="1">
        <name>pyridoxal 5'-phosphate</name>
        <dbReference type="ChEBI" id="CHEBI:597326"/>
    </cofactor>
</comment>
<evidence type="ECO:0000256" key="3">
    <source>
        <dbReference type="ARBA" id="ARBA00022898"/>
    </source>
</evidence>
<dbReference type="InterPro" id="IPR008829">
    <property type="entry name" value="SepSecS/SepCysS"/>
</dbReference>
<proteinExistence type="predicted"/>
<dbReference type="Pfam" id="PF05889">
    <property type="entry name" value="SepSecS"/>
    <property type="match status" value="1"/>
</dbReference>
<organism evidence="6 7">
    <name type="scientific">Candidatus Methanocrinis alkalitolerans</name>
    <dbReference type="NCBI Taxonomy" id="3033395"/>
    <lineage>
        <taxon>Archaea</taxon>
        <taxon>Methanobacteriati</taxon>
        <taxon>Methanobacteriota</taxon>
        <taxon>Stenosarchaea group</taxon>
        <taxon>Methanomicrobia</taxon>
        <taxon>Methanotrichales</taxon>
        <taxon>Methanotrichaceae</taxon>
        <taxon>Methanocrinis</taxon>
    </lineage>
</organism>
<dbReference type="NCBIfam" id="NF006810">
    <property type="entry name" value="PRK09331.1"/>
    <property type="match status" value="1"/>
</dbReference>
<keyword evidence="3" id="KW-0663">Pyridoxal phosphate</keyword>
<dbReference type="NCBIfam" id="TIGR02539">
    <property type="entry name" value="SepCysS"/>
    <property type="match status" value="1"/>
</dbReference>
<keyword evidence="7" id="KW-1185">Reference proteome</keyword>
<dbReference type="EC" id="2.5.1.73" evidence="5"/>
<accession>A0ABT5XBQ6</accession>
<evidence type="ECO:0000313" key="7">
    <source>
        <dbReference type="Proteomes" id="UP001215956"/>
    </source>
</evidence>
<keyword evidence="4" id="KW-0648">Protein biosynthesis</keyword>
<dbReference type="EMBL" id="JARFPL010000002">
    <property type="protein sequence ID" value="MDF0592139.1"/>
    <property type="molecule type" value="Genomic_DNA"/>
</dbReference>
<dbReference type="InterPro" id="IPR015421">
    <property type="entry name" value="PyrdxlP-dep_Trfase_major"/>
</dbReference>
<sequence length="382" mass="41906">MLDNLDKFRCLKRSTTGAINIDPLQRGGVLTPEAREAMMEWADGYSVCDFCTGSLEGIENPPIKEFVHQVLPEFLEADQVRITHGAREGIFAAMHALCGAGETVVADGNAHYTTHLAAELAGLKVELVPAGEGPHYRVDPQGYQEAMERVMGRGERVGMAVLTYPDGNYGNLVEPKAVSEICHDEAVPLVVNGAYSVGRMPVGAKSLGADVIIGSGHKSMASSGPIGVIGATEELGSRIFRRSKLVPNKELEMLGCTLRGAGIMTMMASFPAVVARTKLWDEEVEKARWFAGEMEKLGMDLMGDRPHGHDLMFFKSQVLYEISKTAKKGRYFLYRELKKRDIFGIKPGLTRQFKLSCYQLPREDLKAVISAFEEIISSHPKA</sequence>
<dbReference type="Gene3D" id="3.90.1150.10">
    <property type="entry name" value="Aspartate Aminotransferase, domain 1"/>
    <property type="match status" value="1"/>
</dbReference>
<protein>
    <recommendedName>
        <fullName evidence="5">O-phospho-L-seryl-tRNA:Cys-tRNA synthase</fullName>
        <ecNumber evidence="5">2.5.1.73</ecNumber>
    </recommendedName>
</protein>
<evidence type="ECO:0000313" key="6">
    <source>
        <dbReference type="EMBL" id="MDF0592139.1"/>
    </source>
</evidence>
<dbReference type="SUPFAM" id="SSF53383">
    <property type="entry name" value="PLP-dependent transferases"/>
    <property type="match status" value="1"/>
</dbReference>